<evidence type="ECO:0000256" key="1">
    <source>
        <dbReference type="SAM" id="MobiDB-lite"/>
    </source>
</evidence>
<accession>A0AAV1IBF7</accession>
<dbReference type="EMBL" id="CAUYUE010000008">
    <property type="protein sequence ID" value="CAK0783350.1"/>
    <property type="molecule type" value="Genomic_DNA"/>
</dbReference>
<organism evidence="2 3">
    <name type="scientific">Coccomyxa viridis</name>
    <dbReference type="NCBI Taxonomy" id="1274662"/>
    <lineage>
        <taxon>Eukaryota</taxon>
        <taxon>Viridiplantae</taxon>
        <taxon>Chlorophyta</taxon>
        <taxon>core chlorophytes</taxon>
        <taxon>Trebouxiophyceae</taxon>
        <taxon>Trebouxiophyceae incertae sedis</taxon>
        <taxon>Coccomyxaceae</taxon>
        <taxon>Coccomyxa</taxon>
    </lineage>
</organism>
<comment type="caution">
    <text evidence="2">The sequence shown here is derived from an EMBL/GenBank/DDBJ whole genome shotgun (WGS) entry which is preliminary data.</text>
</comment>
<protein>
    <submittedName>
        <fullName evidence="2">Uncharacterized protein</fullName>
    </submittedName>
</protein>
<sequence>MKHRSMGSEASDPTGPNGLLQCIRKRFSPQHNAPTSPHAPFGRAASVQRHLTVISRRVNDIQSAQAPFLSTLKPERGDLGLTGTWRKDKRQSDSMDSACDMVKLPWLYRKALLILDKLEVEDNEEHIKTTIKAGGLMDVVESYPWNGEEVFHKRRDKRKGQHVGRAVRLKEGPSIQIRWDNPFGGEGSDTFVLSGDGRTLTQDSEMTLRDSGKSCSYRFAGLL</sequence>
<feature type="region of interest" description="Disordered" evidence="1">
    <location>
        <begin position="1"/>
        <end position="20"/>
    </location>
</feature>
<reference evidence="2 3" key="1">
    <citation type="submission" date="2023-10" db="EMBL/GenBank/DDBJ databases">
        <authorList>
            <person name="Maclean D."/>
            <person name="Macfadyen A."/>
        </authorList>
    </citation>
    <scope>NUCLEOTIDE SEQUENCE [LARGE SCALE GENOMIC DNA]</scope>
</reference>
<evidence type="ECO:0000313" key="3">
    <source>
        <dbReference type="Proteomes" id="UP001314263"/>
    </source>
</evidence>
<proteinExistence type="predicted"/>
<keyword evidence="3" id="KW-1185">Reference proteome</keyword>
<name>A0AAV1IBF7_9CHLO</name>
<dbReference type="AlphaFoldDB" id="A0AAV1IBF7"/>
<evidence type="ECO:0000313" key="2">
    <source>
        <dbReference type="EMBL" id="CAK0783350.1"/>
    </source>
</evidence>
<gene>
    <name evidence="2" type="ORF">CVIRNUC_006549</name>
</gene>
<dbReference type="Proteomes" id="UP001314263">
    <property type="component" value="Unassembled WGS sequence"/>
</dbReference>